<evidence type="ECO:0000256" key="2">
    <source>
        <dbReference type="ARBA" id="ARBA00022971"/>
    </source>
</evidence>
<dbReference type="Gene3D" id="3.30.930.30">
    <property type="match status" value="1"/>
</dbReference>
<proteinExistence type="inferred from homology"/>
<sequence>MAIYHLHVKVIGRKSGSSAVASAAYRSASRLRDDRLDRDHDFSNKSGVVHSEVMLPENAPEQMARPRTALERCRGVREEEGRPTFS</sequence>
<evidence type="ECO:0000256" key="1">
    <source>
        <dbReference type="ARBA" id="ARBA00010873"/>
    </source>
</evidence>
<gene>
    <name evidence="4" type="ORF">AA12717_0164</name>
</gene>
<dbReference type="Proteomes" id="UP001060895">
    <property type="component" value="Unassembled WGS sequence"/>
</dbReference>
<comment type="caution">
    <text evidence="4">The sequence shown here is derived from an EMBL/GenBank/DDBJ whole genome shotgun (WGS) entry which is preliminary data.</text>
</comment>
<protein>
    <recommendedName>
        <fullName evidence="3">MobA/MobL protein domain-containing protein</fullName>
    </recommendedName>
</protein>
<reference evidence="4" key="1">
    <citation type="submission" date="2013-04" db="EMBL/GenBank/DDBJ databases">
        <title>The genome sequencing project of 58 acetic acid bacteria.</title>
        <authorList>
            <person name="Okamoto-Kainuma A."/>
            <person name="Ishikawa M."/>
            <person name="Umino S."/>
            <person name="Koizumi Y."/>
            <person name="Shiwa Y."/>
            <person name="Yoshikawa H."/>
            <person name="Matsutani M."/>
            <person name="Matsushita K."/>
        </authorList>
    </citation>
    <scope>NUCLEOTIDE SEQUENCE</scope>
    <source>
        <strain evidence="4">DSM 12717</strain>
    </source>
</reference>
<keyword evidence="5" id="KW-1185">Reference proteome</keyword>
<feature type="domain" description="MobA/MobL protein" evidence="3">
    <location>
        <begin position="18"/>
        <end position="65"/>
    </location>
</feature>
<evidence type="ECO:0000259" key="3">
    <source>
        <dbReference type="Pfam" id="PF03389"/>
    </source>
</evidence>
<organism evidence="4 5">
    <name type="scientific">Gluconacetobacter sacchari DSM 12717</name>
    <dbReference type="NCBI Taxonomy" id="1307940"/>
    <lineage>
        <taxon>Bacteria</taxon>
        <taxon>Pseudomonadati</taxon>
        <taxon>Pseudomonadota</taxon>
        <taxon>Alphaproteobacteria</taxon>
        <taxon>Acetobacterales</taxon>
        <taxon>Acetobacteraceae</taxon>
        <taxon>Gluconacetobacter</taxon>
    </lineage>
</organism>
<dbReference type="Pfam" id="PF03389">
    <property type="entry name" value="MobA_MobL"/>
    <property type="match status" value="1"/>
</dbReference>
<evidence type="ECO:0000313" key="4">
    <source>
        <dbReference type="EMBL" id="GBQ19180.1"/>
    </source>
</evidence>
<accession>A0ABQ0P2B2</accession>
<name>A0ABQ0P2B2_9PROT</name>
<dbReference type="InterPro" id="IPR005053">
    <property type="entry name" value="MobA_MobL"/>
</dbReference>
<comment type="similarity">
    <text evidence="1">Belongs to the MobA/MobL family.</text>
</comment>
<evidence type="ECO:0000313" key="5">
    <source>
        <dbReference type="Proteomes" id="UP001060895"/>
    </source>
</evidence>
<keyword evidence="2" id="KW-0184">Conjugation</keyword>
<dbReference type="EMBL" id="BAQP01000005">
    <property type="protein sequence ID" value="GBQ19180.1"/>
    <property type="molecule type" value="Genomic_DNA"/>
</dbReference>